<sequence length="162" mass="17799">MHCNFKLKWANVVRQLPTVGRRVTRARPSAAVINRVVADRKSRVGDIVITGFINFTPFTLASSGNELSLSAAIGAGARKHLQNLVNGCIYGYGYGCIVKHLQTSFGQILLHFHDPIPHVWHPIPIEGACTLSLPRQRVRAALECPPLPQLAPGWAGMYSSRH</sequence>
<evidence type="ECO:0000313" key="1">
    <source>
        <dbReference type="EMBL" id="GBP01699.1"/>
    </source>
</evidence>
<dbReference type="EMBL" id="BGZK01003472">
    <property type="protein sequence ID" value="GBP01699.1"/>
    <property type="molecule type" value="Genomic_DNA"/>
</dbReference>
<gene>
    <name evidence="1" type="ORF">EVAR_96791_1</name>
</gene>
<reference evidence="1 2" key="1">
    <citation type="journal article" date="2019" name="Commun. Biol.">
        <title>The bagworm genome reveals a unique fibroin gene that provides high tensile strength.</title>
        <authorList>
            <person name="Kono N."/>
            <person name="Nakamura H."/>
            <person name="Ohtoshi R."/>
            <person name="Tomita M."/>
            <person name="Numata K."/>
            <person name="Arakawa K."/>
        </authorList>
    </citation>
    <scope>NUCLEOTIDE SEQUENCE [LARGE SCALE GENOMIC DNA]</scope>
</reference>
<dbReference type="Proteomes" id="UP000299102">
    <property type="component" value="Unassembled WGS sequence"/>
</dbReference>
<dbReference type="AlphaFoldDB" id="A0A4C1SHR9"/>
<proteinExistence type="predicted"/>
<keyword evidence="2" id="KW-1185">Reference proteome</keyword>
<comment type="caution">
    <text evidence="1">The sequence shown here is derived from an EMBL/GenBank/DDBJ whole genome shotgun (WGS) entry which is preliminary data.</text>
</comment>
<name>A0A4C1SHR9_EUMVA</name>
<accession>A0A4C1SHR9</accession>
<protein>
    <submittedName>
        <fullName evidence="1">Uncharacterized protein</fullName>
    </submittedName>
</protein>
<evidence type="ECO:0000313" key="2">
    <source>
        <dbReference type="Proteomes" id="UP000299102"/>
    </source>
</evidence>
<organism evidence="1 2">
    <name type="scientific">Eumeta variegata</name>
    <name type="common">Bagworm moth</name>
    <name type="synonym">Eumeta japonica</name>
    <dbReference type="NCBI Taxonomy" id="151549"/>
    <lineage>
        <taxon>Eukaryota</taxon>
        <taxon>Metazoa</taxon>
        <taxon>Ecdysozoa</taxon>
        <taxon>Arthropoda</taxon>
        <taxon>Hexapoda</taxon>
        <taxon>Insecta</taxon>
        <taxon>Pterygota</taxon>
        <taxon>Neoptera</taxon>
        <taxon>Endopterygota</taxon>
        <taxon>Lepidoptera</taxon>
        <taxon>Glossata</taxon>
        <taxon>Ditrysia</taxon>
        <taxon>Tineoidea</taxon>
        <taxon>Psychidae</taxon>
        <taxon>Oiketicinae</taxon>
        <taxon>Eumeta</taxon>
    </lineage>
</organism>